<dbReference type="RefSeq" id="WP_396349600.1">
    <property type="nucleotide sequence ID" value="NZ_AP026818.1"/>
</dbReference>
<evidence type="ECO:0000313" key="2">
    <source>
        <dbReference type="Proteomes" id="UP001321763"/>
    </source>
</evidence>
<dbReference type="EMBL" id="AP026818">
    <property type="protein sequence ID" value="BDR81072.1"/>
    <property type="molecule type" value="Genomic_DNA"/>
</dbReference>
<accession>A0ABC8ECT4</accession>
<proteinExistence type="predicted"/>
<sequence length="46" mass="5284">MEDLKVSNIMKNKHLSKAIAKPIECYTNESRLGKIGYYEVGNKQKL</sequence>
<dbReference type="Proteomes" id="UP001321763">
    <property type="component" value="Chromosome"/>
</dbReference>
<gene>
    <name evidence="1" type="ORF">K234311028_13180</name>
</gene>
<dbReference type="AlphaFoldDB" id="A0ABC8ECT4"/>
<protein>
    <submittedName>
        <fullName evidence="1">Uncharacterized protein</fullName>
    </submittedName>
</protein>
<organism evidence="1 2">
    <name type="scientific">Clostridium tetani</name>
    <dbReference type="NCBI Taxonomy" id="1513"/>
    <lineage>
        <taxon>Bacteria</taxon>
        <taxon>Bacillati</taxon>
        <taxon>Bacillota</taxon>
        <taxon>Clostridia</taxon>
        <taxon>Eubacteriales</taxon>
        <taxon>Clostridiaceae</taxon>
        <taxon>Clostridium</taxon>
    </lineage>
</organism>
<name>A0ABC8ECT4_CLOTA</name>
<evidence type="ECO:0000313" key="1">
    <source>
        <dbReference type="EMBL" id="BDR81072.1"/>
    </source>
</evidence>
<reference evidence="1 2" key="1">
    <citation type="submission" date="2022-09" db="EMBL/GenBank/DDBJ databases">
        <title>complete genome sequences of Clostridium tetani str. KHSU-234311-028 isolated from soil.</title>
        <authorList>
            <person name="Sekizuka T."/>
            <person name="Shitada C."/>
            <person name="Takahashi M."/>
            <person name="Kuroda M."/>
        </authorList>
    </citation>
    <scope>NUCLEOTIDE SEQUENCE [LARGE SCALE GENOMIC DNA]</scope>
    <source>
        <strain evidence="1 2">KHSU-234311-028</strain>
    </source>
</reference>